<keyword evidence="3" id="KW-1185">Reference proteome</keyword>
<feature type="compositionally biased region" description="Polar residues" evidence="1">
    <location>
        <begin position="613"/>
        <end position="646"/>
    </location>
</feature>
<gene>
    <name evidence="2" type="ORF">OGATHE_001864</name>
</gene>
<feature type="region of interest" description="Disordered" evidence="1">
    <location>
        <begin position="546"/>
        <end position="649"/>
    </location>
</feature>
<organism evidence="2 3">
    <name type="scientific">Ogataea polymorpha</name>
    <dbReference type="NCBI Taxonomy" id="460523"/>
    <lineage>
        <taxon>Eukaryota</taxon>
        <taxon>Fungi</taxon>
        <taxon>Dikarya</taxon>
        <taxon>Ascomycota</taxon>
        <taxon>Saccharomycotina</taxon>
        <taxon>Pichiomycetes</taxon>
        <taxon>Pichiales</taxon>
        <taxon>Pichiaceae</taxon>
        <taxon>Ogataea</taxon>
    </lineage>
</organism>
<accession>A0A9P8PM04</accession>
<feature type="region of interest" description="Disordered" evidence="1">
    <location>
        <begin position="61"/>
        <end position="139"/>
    </location>
</feature>
<dbReference type="Proteomes" id="UP000788993">
    <property type="component" value="Unassembled WGS sequence"/>
</dbReference>
<evidence type="ECO:0000313" key="3">
    <source>
        <dbReference type="Proteomes" id="UP000788993"/>
    </source>
</evidence>
<reference evidence="2" key="2">
    <citation type="submission" date="2021-01" db="EMBL/GenBank/DDBJ databases">
        <authorList>
            <person name="Schikora-Tamarit M.A."/>
        </authorList>
    </citation>
    <scope>NUCLEOTIDE SEQUENCE</scope>
    <source>
        <strain evidence="2">NCAIM Y.01608</strain>
    </source>
</reference>
<feature type="compositionally biased region" description="Basic and acidic residues" evidence="1">
    <location>
        <begin position="61"/>
        <end position="78"/>
    </location>
</feature>
<feature type="compositionally biased region" description="Polar residues" evidence="1">
    <location>
        <begin position="124"/>
        <end position="135"/>
    </location>
</feature>
<name>A0A9P8PM04_9ASCO</name>
<comment type="caution">
    <text evidence="2">The sequence shown here is derived from an EMBL/GenBank/DDBJ whole genome shotgun (WGS) entry which is preliminary data.</text>
</comment>
<proteinExistence type="predicted"/>
<protein>
    <submittedName>
        <fullName evidence="2">Uncharacterized protein</fullName>
    </submittedName>
</protein>
<sequence length="880" mass="95903">MGSSPLLTHSSAGSVGLLVLSRDSVHGNHEVLKGSLRRSLLQWLAVHESVELLRFRHDNVGTTKDTEDTERPDPHSDNSDDVVPVLRPPSEQGEHGGNDIDNQDGTRQLPRWNGGPEWTGGSGNENQPVLSQGDLQEQDTVDGTEVPLDWLLVEWSVIVSNGKSSNVGKDGNEDNQVDVQRLVQNGNPQTKEDLQVQRQSNTVDNVGVHSVENLSGSLQGVNDGRKTWSKENDIGSRSGRVRGTFDGNTSVGLLKRWGVVDTVTSHGNQVTSLLQNLNDIVLVLREDLSETVSVLNKVKQLGSRQVSSSGKSQSVGIENVGTKTQLSAGLLGNTNSVTSKHLDSQTELLSLVNSLSSVISRRVHTWHDTENLPVALTSLSGNTQRSETSGSKLGNLVFVLLENVLWDRVVFLDGLQNEQWSTFDTDDSLTFWGLDVCSDFLGNWVEWLELEHLVLGQSGSGSWVVDQGFEEGLVDGIKTLLLSGSSKTGSKHQVIWLNALDGVRLVQRKLVLGQGTGLVGTQDLDTGKRLDSRQFLDNGLLLGQVSSTDGHGSGDDGWKTDWHTNNGDGKGVSEDSDDLCGSVEGRSPDNQQSDNDQDEQGGTDTVQHLGEVTLTTRGLVDQSSSSTNEGGITGGSNNHQSLTSLDSGRREGWVSRSLVDGQRLTGKGGLVNLQETLIRNKLTVGRNNNTVFQLQNVTWNNLRSSNFNRVAISDDGGSVCQRLLQLVDNRTGLVLLDETDTGVQHQQTTDNTEIDPVLETGSQNGSSLHDELDRTDKEHTELEHEVLLFLGHLVRTKLLSSFGNLLGGQTNLWVGSQQLLGNDFEGRVVLHLVLLIAVVGTVVGLQFHHQLVDVLFLFIIFLKRDFLLGWFSCRHDESLF</sequence>
<evidence type="ECO:0000256" key="1">
    <source>
        <dbReference type="SAM" id="MobiDB-lite"/>
    </source>
</evidence>
<reference evidence="2" key="1">
    <citation type="journal article" date="2021" name="Open Biol.">
        <title>Shared evolutionary footprints suggest mitochondrial oxidative damage underlies multiple complex I losses in fungi.</title>
        <authorList>
            <person name="Schikora-Tamarit M.A."/>
            <person name="Marcet-Houben M."/>
            <person name="Nosek J."/>
            <person name="Gabaldon T."/>
        </authorList>
    </citation>
    <scope>NUCLEOTIDE SEQUENCE</scope>
    <source>
        <strain evidence="2">NCAIM Y.01608</strain>
    </source>
</reference>
<feature type="region of interest" description="Disordered" evidence="1">
    <location>
        <begin position="744"/>
        <end position="770"/>
    </location>
</feature>
<evidence type="ECO:0000313" key="2">
    <source>
        <dbReference type="EMBL" id="KAH3673884.1"/>
    </source>
</evidence>
<feature type="compositionally biased region" description="Basic and acidic residues" evidence="1">
    <location>
        <begin position="552"/>
        <end position="562"/>
    </location>
</feature>
<dbReference type="EMBL" id="JAEUBD010000526">
    <property type="protein sequence ID" value="KAH3673884.1"/>
    <property type="molecule type" value="Genomic_DNA"/>
</dbReference>
<dbReference type="AlphaFoldDB" id="A0A9P8PM04"/>
<dbReference type="AntiFam" id="ANF00076">
    <property type="entry name" value="Shadow ORF (opposite copA)"/>
</dbReference>